<dbReference type="Pfam" id="PF04037">
    <property type="entry name" value="DUF382"/>
    <property type="match status" value="1"/>
</dbReference>
<keyword evidence="4" id="KW-1185">Reference proteome</keyword>
<evidence type="ECO:0000259" key="2">
    <source>
        <dbReference type="SMART" id="SM00581"/>
    </source>
</evidence>
<proteinExistence type="predicted"/>
<dbReference type="InterPro" id="IPR007180">
    <property type="entry name" value="DUF382"/>
</dbReference>
<dbReference type="InterPro" id="IPR006568">
    <property type="entry name" value="PSP_pro-rich"/>
</dbReference>
<gene>
    <name evidence="3" type="ORF">Ctob_003526</name>
</gene>
<dbReference type="SMART" id="SM00581">
    <property type="entry name" value="PSP"/>
    <property type="match status" value="1"/>
</dbReference>
<dbReference type="Proteomes" id="UP000037460">
    <property type="component" value="Unassembled WGS sequence"/>
</dbReference>
<feature type="compositionally biased region" description="Polar residues" evidence="1">
    <location>
        <begin position="26"/>
        <end position="38"/>
    </location>
</feature>
<name>A0A0M0JSX5_9EUKA</name>
<comment type="caution">
    <text evidence="3">The sequence shown here is derived from an EMBL/GenBank/DDBJ whole genome shotgun (WGS) entry which is preliminary data.</text>
</comment>
<feature type="region of interest" description="Disordered" evidence="1">
    <location>
        <begin position="1"/>
        <end position="89"/>
    </location>
</feature>
<feature type="region of interest" description="Disordered" evidence="1">
    <location>
        <begin position="391"/>
        <end position="436"/>
    </location>
</feature>
<accession>A0A0M0JSX5</accession>
<dbReference type="PANTHER" id="PTHR12785:SF6">
    <property type="entry name" value="SPLICING FACTOR 3B SUBUNIT 2"/>
    <property type="match status" value="1"/>
</dbReference>
<dbReference type="PANTHER" id="PTHR12785">
    <property type="entry name" value="SPLICING FACTOR 3B"/>
    <property type="match status" value="1"/>
</dbReference>
<feature type="compositionally biased region" description="Basic and acidic residues" evidence="1">
    <location>
        <begin position="561"/>
        <end position="586"/>
    </location>
</feature>
<dbReference type="InterPro" id="IPR052584">
    <property type="entry name" value="U2_snRNP_Complex_Component"/>
</dbReference>
<feature type="compositionally biased region" description="Basic and acidic residues" evidence="1">
    <location>
        <begin position="162"/>
        <end position="172"/>
    </location>
</feature>
<evidence type="ECO:0000313" key="4">
    <source>
        <dbReference type="Proteomes" id="UP000037460"/>
    </source>
</evidence>
<feature type="compositionally biased region" description="Acidic residues" evidence="1">
    <location>
        <begin position="408"/>
        <end position="424"/>
    </location>
</feature>
<feature type="domain" description="PSP proline-rich" evidence="2">
    <location>
        <begin position="303"/>
        <end position="356"/>
    </location>
</feature>
<dbReference type="OrthoDB" id="10260794at2759"/>
<feature type="region of interest" description="Disordered" evidence="1">
    <location>
        <begin position="511"/>
        <end position="614"/>
    </location>
</feature>
<feature type="region of interest" description="Disordered" evidence="1">
    <location>
        <begin position="467"/>
        <end position="491"/>
    </location>
</feature>
<dbReference type="AlphaFoldDB" id="A0A0M0JSX5"/>
<feature type="compositionally biased region" description="Low complexity" evidence="1">
    <location>
        <begin position="150"/>
        <end position="161"/>
    </location>
</feature>
<organism evidence="3 4">
    <name type="scientific">Chrysochromulina tobinii</name>
    <dbReference type="NCBI Taxonomy" id="1460289"/>
    <lineage>
        <taxon>Eukaryota</taxon>
        <taxon>Haptista</taxon>
        <taxon>Haptophyta</taxon>
        <taxon>Prymnesiophyceae</taxon>
        <taxon>Prymnesiales</taxon>
        <taxon>Chrysochromulinaceae</taxon>
        <taxon>Chrysochromulina</taxon>
    </lineage>
</organism>
<reference evidence="4" key="1">
    <citation type="journal article" date="2015" name="PLoS Genet.">
        <title>Genome Sequence and Transcriptome Analyses of Chrysochromulina tobin: Metabolic Tools for Enhanced Algal Fitness in the Prominent Order Prymnesiales (Haptophyceae).</title>
        <authorList>
            <person name="Hovde B.T."/>
            <person name="Deodato C.R."/>
            <person name="Hunsperger H.M."/>
            <person name="Ryken S.A."/>
            <person name="Yost W."/>
            <person name="Jha R.K."/>
            <person name="Patterson J."/>
            <person name="Monnat R.J. Jr."/>
            <person name="Barlow S.B."/>
            <person name="Starkenburg S.R."/>
            <person name="Cattolico R.A."/>
        </authorList>
    </citation>
    <scope>NUCLEOTIDE SEQUENCE</scope>
    <source>
        <strain evidence="4">CCMP291</strain>
    </source>
</reference>
<sequence length="614" mass="64850">MLVAAEPSDEPDESDVGSTVYGMHTDTGTDTESVASSFASMKNRRKKEKKKAAAKARKSAASATGSSGGAGPSSSGSNGSGSGNGNGAAAPRVSVEYVSLRNEVLSSPAFAEFASVFGHFSTAEELMNGVGGGASADVEAEGGAGDKHSSNAGGASALSKGGADDEPKELSKRARKREKRLTIAELKQLVSKPEVVEAWDTTSEDPRLLVQLKAYRNSIPVPKHWCQKRKFLMGKRGMEKPPFQLPDFIAATGIERIRNAPKMGKIDIDYQVLHDAFFKYQTKPRLTKHGDLYYEGKEHEAHLRVKRPGHLSAELIGALEMTVGGPPPWLVNMQRYGPPPSYPNLKIPGLNAPIPTGASYGYHVGGWGKPPVDELGRPLYGDVFGSAEREEKERLEAGVSHEPWGAMEEADEDEDDDAVGDDGEGGGQDGSVAGTEDDIADGIASISSMAPSGMATPDAINLRKQTADGLGTPSAFSEGLDTPGATGAGPAPQLYQVLQQTESRIGSAAFGSTHGYIVPPPPPPGIGTGPAAANRPGGGGGAGRRVGKGSDGVELALDPSDLEKLDEGALRARYEQQRQAERKESAPEDMSDIIEEQERKRKRKLESQKNRGRD</sequence>
<feature type="compositionally biased region" description="Basic residues" evidence="1">
    <location>
        <begin position="42"/>
        <end position="58"/>
    </location>
</feature>
<feature type="compositionally biased region" description="Basic and acidic residues" evidence="1">
    <location>
        <begin position="605"/>
        <end position="614"/>
    </location>
</feature>
<evidence type="ECO:0000313" key="3">
    <source>
        <dbReference type="EMBL" id="KOO29402.1"/>
    </source>
</evidence>
<evidence type="ECO:0000256" key="1">
    <source>
        <dbReference type="SAM" id="MobiDB-lite"/>
    </source>
</evidence>
<protein>
    <submittedName>
        <fullName evidence="3">Splicing factor 3b subunit 2-like protein</fullName>
    </submittedName>
</protein>
<dbReference type="EMBL" id="JWZX01002420">
    <property type="protein sequence ID" value="KOO29402.1"/>
    <property type="molecule type" value="Genomic_DNA"/>
</dbReference>
<feature type="region of interest" description="Disordered" evidence="1">
    <location>
        <begin position="137"/>
        <end position="176"/>
    </location>
</feature>
<dbReference type="Pfam" id="PF04046">
    <property type="entry name" value="PSP"/>
    <property type="match status" value="1"/>
</dbReference>
<dbReference type="GO" id="GO:0005634">
    <property type="term" value="C:nucleus"/>
    <property type="evidence" value="ECO:0007669"/>
    <property type="project" value="InterPro"/>
</dbReference>